<comment type="caution">
    <text evidence="1">The sequence shown here is derived from an EMBL/GenBank/DDBJ whole genome shotgun (WGS) entry which is preliminary data.</text>
</comment>
<name>A0ABT7LNU3_9BURK</name>
<evidence type="ECO:0000313" key="1">
    <source>
        <dbReference type="EMBL" id="MDL5034439.1"/>
    </source>
</evidence>
<proteinExistence type="predicted"/>
<dbReference type="RefSeq" id="WP_285984514.1">
    <property type="nucleotide sequence ID" value="NZ_JASVDS010000008.1"/>
</dbReference>
<protein>
    <submittedName>
        <fullName evidence="1">Uncharacterized protein</fullName>
    </submittedName>
</protein>
<accession>A0ABT7LNU3</accession>
<dbReference type="EMBL" id="JASVDS010000008">
    <property type="protein sequence ID" value="MDL5034439.1"/>
    <property type="molecule type" value="Genomic_DNA"/>
</dbReference>
<dbReference type="Proteomes" id="UP001238603">
    <property type="component" value="Unassembled WGS sequence"/>
</dbReference>
<sequence>MQHVEHDDRVQVSADRRTVWVHANDGSTVGRFSKVFGMDVHTTVTEQLAGASQCLRCTHGAPGQADWVEFCDLMQTHYGITVERSALTF</sequence>
<gene>
    <name evidence="1" type="ORF">QRD43_21225</name>
</gene>
<organism evidence="1 2">
    <name type="scientific">Roseateles subflavus</name>
    <dbReference type="NCBI Taxonomy" id="3053353"/>
    <lineage>
        <taxon>Bacteria</taxon>
        <taxon>Pseudomonadati</taxon>
        <taxon>Pseudomonadota</taxon>
        <taxon>Betaproteobacteria</taxon>
        <taxon>Burkholderiales</taxon>
        <taxon>Sphaerotilaceae</taxon>
        <taxon>Roseateles</taxon>
    </lineage>
</organism>
<keyword evidence="2" id="KW-1185">Reference proteome</keyword>
<evidence type="ECO:0000313" key="2">
    <source>
        <dbReference type="Proteomes" id="UP001238603"/>
    </source>
</evidence>
<reference evidence="1 2" key="1">
    <citation type="submission" date="2023-06" db="EMBL/GenBank/DDBJ databases">
        <title>Pelomonas sp. APW6 16S ribosomal RNA gene genome sequencing and assembly.</title>
        <authorList>
            <person name="Woo H."/>
        </authorList>
    </citation>
    <scope>NUCLEOTIDE SEQUENCE [LARGE SCALE GENOMIC DNA]</scope>
    <source>
        <strain evidence="1 2">APW6</strain>
    </source>
</reference>